<name>A0ACC1AGH9_9ROSI</name>
<comment type="caution">
    <text evidence="1">The sequence shown here is derived from an EMBL/GenBank/DDBJ whole genome shotgun (WGS) entry which is preliminary data.</text>
</comment>
<protein>
    <submittedName>
        <fullName evidence="1">Uncharacterized protein</fullName>
    </submittedName>
</protein>
<evidence type="ECO:0000313" key="1">
    <source>
        <dbReference type="EMBL" id="KAJ0085395.1"/>
    </source>
</evidence>
<dbReference type="EMBL" id="CM047906">
    <property type="protein sequence ID" value="KAJ0085395.1"/>
    <property type="molecule type" value="Genomic_DNA"/>
</dbReference>
<accession>A0ACC1AGH9</accession>
<dbReference type="Proteomes" id="UP001164250">
    <property type="component" value="Chromosome 10"/>
</dbReference>
<sequence>MKKPNRRSKQTNLVYSSPSQSPSAVGDKVHELELENKTLKREIEEMRNKLANFSSTPDASVQKLNEVHLQKVTALEKQEPKSDEAAQDIQDEIKRLRAQKVQLQCKLKLESVQFRLCRSSMQKEILQLKKENRRIEYEMHLLLAINQRQKLVLQRKTKEAFMAMKRLKELLEFRKDLKCRTAGARAGNSFSTSGMHNTSGSSTYSIEHELDVTVQIQEVCSQYEQEMEEMADVIEKLKLEAETLKDENSRCLLEDNEVDLRVNDSELRDLKEEVARLSGLLSQMATPNAGVNHQKSQVHHVQSSASTGSSIDILDMAASQLEPRNVDAGLLGAVVELPVAVKPPSAAIGEQG</sequence>
<gene>
    <name evidence="1" type="ORF">Patl1_08661</name>
</gene>
<organism evidence="1 2">
    <name type="scientific">Pistacia atlantica</name>
    <dbReference type="NCBI Taxonomy" id="434234"/>
    <lineage>
        <taxon>Eukaryota</taxon>
        <taxon>Viridiplantae</taxon>
        <taxon>Streptophyta</taxon>
        <taxon>Embryophyta</taxon>
        <taxon>Tracheophyta</taxon>
        <taxon>Spermatophyta</taxon>
        <taxon>Magnoliopsida</taxon>
        <taxon>eudicotyledons</taxon>
        <taxon>Gunneridae</taxon>
        <taxon>Pentapetalae</taxon>
        <taxon>rosids</taxon>
        <taxon>malvids</taxon>
        <taxon>Sapindales</taxon>
        <taxon>Anacardiaceae</taxon>
        <taxon>Pistacia</taxon>
    </lineage>
</organism>
<reference evidence="2" key="1">
    <citation type="journal article" date="2023" name="G3 (Bethesda)">
        <title>Genome assembly and association tests identify interacting loci associated with vigor, precocity, and sex in interspecific pistachio rootstocks.</title>
        <authorList>
            <person name="Palmer W."/>
            <person name="Jacygrad E."/>
            <person name="Sagayaradj S."/>
            <person name="Cavanaugh K."/>
            <person name="Han R."/>
            <person name="Bertier L."/>
            <person name="Beede B."/>
            <person name="Kafkas S."/>
            <person name="Golino D."/>
            <person name="Preece J."/>
            <person name="Michelmore R."/>
        </authorList>
    </citation>
    <scope>NUCLEOTIDE SEQUENCE [LARGE SCALE GENOMIC DNA]</scope>
</reference>
<keyword evidence="2" id="KW-1185">Reference proteome</keyword>
<evidence type="ECO:0000313" key="2">
    <source>
        <dbReference type="Proteomes" id="UP001164250"/>
    </source>
</evidence>
<proteinExistence type="predicted"/>